<organism evidence="1 2">
    <name type="scientific">Ceratitis capitata</name>
    <name type="common">Mediterranean fruit fly</name>
    <name type="synonym">Tephritis capitata</name>
    <dbReference type="NCBI Taxonomy" id="7213"/>
    <lineage>
        <taxon>Eukaryota</taxon>
        <taxon>Metazoa</taxon>
        <taxon>Ecdysozoa</taxon>
        <taxon>Arthropoda</taxon>
        <taxon>Hexapoda</taxon>
        <taxon>Insecta</taxon>
        <taxon>Pterygota</taxon>
        <taxon>Neoptera</taxon>
        <taxon>Endopterygota</taxon>
        <taxon>Diptera</taxon>
        <taxon>Brachycera</taxon>
        <taxon>Muscomorpha</taxon>
        <taxon>Tephritoidea</taxon>
        <taxon>Tephritidae</taxon>
        <taxon>Ceratitis</taxon>
        <taxon>Ceratitis</taxon>
    </lineage>
</organism>
<name>A0A811V061_CERCA</name>
<dbReference type="EMBL" id="CAJHJT010000034">
    <property type="protein sequence ID" value="CAD7003715.1"/>
    <property type="molecule type" value="Genomic_DNA"/>
</dbReference>
<evidence type="ECO:0000313" key="1">
    <source>
        <dbReference type="EMBL" id="CAD7003715.1"/>
    </source>
</evidence>
<reference evidence="1" key="1">
    <citation type="submission" date="2020-11" db="EMBL/GenBank/DDBJ databases">
        <authorList>
            <person name="Whitehead M."/>
        </authorList>
    </citation>
    <scope>NUCLEOTIDE SEQUENCE</scope>
    <source>
        <strain evidence="1">EGII</strain>
    </source>
</reference>
<feature type="non-terminal residue" evidence="1">
    <location>
        <position position="113"/>
    </location>
</feature>
<comment type="caution">
    <text evidence="1">The sequence shown here is derived from an EMBL/GenBank/DDBJ whole genome shotgun (WGS) entry which is preliminary data.</text>
</comment>
<dbReference type="Proteomes" id="UP000606786">
    <property type="component" value="Unassembled WGS sequence"/>
</dbReference>
<protein>
    <submittedName>
        <fullName evidence="1">(Mediterranean fruit fly) hypothetical protein</fullName>
    </submittedName>
</protein>
<evidence type="ECO:0000313" key="2">
    <source>
        <dbReference type="Proteomes" id="UP000606786"/>
    </source>
</evidence>
<accession>A0A811V061</accession>
<sequence length="113" mass="12621">SLTAKNLRRMTTIAIATTTQHQQKLLPNNATYEERTITLLKCGLDVYNNNNSKQQQHNNTTTTTTETNTSTIVLPLLSELLKASAICGSTFRFATSADRYRPSARRFSNPPTM</sequence>
<gene>
    <name evidence="1" type="ORF">CCAP1982_LOCUS12152</name>
</gene>
<keyword evidence="2" id="KW-1185">Reference proteome</keyword>
<proteinExistence type="predicted"/>
<dbReference type="AlphaFoldDB" id="A0A811V061"/>